<dbReference type="AlphaFoldDB" id="A0A0X1L1U0"/>
<accession>A0A0X1L1U0</accession>
<dbReference type="EMBL" id="DS990137">
    <property type="protein sequence ID" value="EET24513.1"/>
    <property type="molecule type" value="Genomic_DNA"/>
</dbReference>
<gene>
    <name evidence="1" type="ORF">VchoM_02540</name>
</gene>
<sequence>MAKKCTSKRFDDIIVYSIKFARDKSTECENDQQNDVLNTHFDE</sequence>
<reference evidence="1" key="2">
    <citation type="submission" date="2008-07" db="EMBL/GenBank/DDBJ databases">
        <authorList>
            <consortium name="Broad Institute Genome Sequencing Platform"/>
            <person name="Colwell R."/>
            <person name="Grim C.J."/>
            <person name="Young S."/>
            <person name="Jaffe D."/>
            <person name="Gnerre S."/>
            <person name="Berlin A."/>
            <person name="Heiman D."/>
            <person name="Hepburn T."/>
            <person name="Shea T."/>
            <person name="Sykes S."/>
            <person name="Alvarado L."/>
            <person name="Kodira C."/>
            <person name="Heidelberg J."/>
            <person name="Lander E."/>
            <person name="Galagan J."/>
            <person name="Nusbaum C."/>
            <person name="Birren B."/>
        </authorList>
    </citation>
    <scope>NUCLEOTIDE SEQUENCE [LARGE SCALE GENOMIC DNA]</scope>
    <source>
        <strain evidence="1">MO10</strain>
    </source>
</reference>
<dbReference type="HOGENOM" id="CLU_3241152_0_0_6"/>
<evidence type="ECO:0000313" key="1">
    <source>
        <dbReference type="EMBL" id="EET24513.1"/>
    </source>
</evidence>
<name>A0A0X1L1U0_VIBCO</name>
<organism evidence="1">
    <name type="scientific">Vibrio cholerae (strain MO10)</name>
    <dbReference type="NCBI Taxonomy" id="345072"/>
    <lineage>
        <taxon>Bacteria</taxon>
        <taxon>Pseudomonadati</taxon>
        <taxon>Pseudomonadota</taxon>
        <taxon>Gammaproteobacteria</taxon>
        <taxon>Vibrionales</taxon>
        <taxon>Vibrionaceae</taxon>
        <taxon>Vibrio</taxon>
    </lineage>
</organism>
<protein>
    <submittedName>
        <fullName evidence="1">Uncharacterized protein</fullName>
    </submittedName>
</protein>
<dbReference type="Proteomes" id="UP000004687">
    <property type="component" value="Unassembled WGS sequence"/>
</dbReference>
<reference evidence="1" key="1">
    <citation type="submission" date="2005-09" db="EMBL/GenBank/DDBJ databases">
        <title>Annotation of Vibrio cholerae MO10.</title>
        <authorList>
            <person name="Colwell R."/>
            <person name="Grim C.J."/>
            <person name="Young S."/>
            <person name="Jaffe D."/>
            <person name="Gnerre S."/>
            <person name="Berlin A."/>
            <person name="Heiman D."/>
            <person name="Hepburn T."/>
            <person name="Shea T."/>
            <person name="Sykes S."/>
            <person name="Yandava C."/>
            <person name="Alvarado L."/>
            <person name="Kodira C."/>
            <person name="Borodovsky M."/>
            <person name="Heidelberg J."/>
            <person name="Lander E."/>
            <person name="Galagan J."/>
            <person name="Nusbaum C."/>
            <person name="Birren B."/>
        </authorList>
    </citation>
    <scope>NUCLEOTIDE SEQUENCE [LARGE SCALE GENOMIC DNA]</scope>
    <source>
        <strain evidence="1">MO10</strain>
    </source>
</reference>
<proteinExistence type="predicted"/>